<dbReference type="InterPro" id="IPR019660">
    <property type="entry name" value="Put_sensory_transdc_reg_YbjN"/>
</dbReference>
<dbReference type="CDD" id="cd17511">
    <property type="entry name" value="YbjN_AmyR-like"/>
    <property type="match status" value="1"/>
</dbReference>
<keyword evidence="2" id="KW-1185">Reference proteome</keyword>
<name>A0A1X6WZ68_9MICO</name>
<evidence type="ECO:0008006" key="3">
    <source>
        <dbReference type="Google" id="ProtNLM"/>
    </source>
</evidence>
<dbReference type="RefSeq" id="WP_234991958.1">
    <property type="nucleotide sequence ID" value="NZ_FWFG01000054.1"/>
</dbReference>
<dbReference type="Pfam" id="PF10722">
    <property type="entry name" value="YbjN"/>
    <property type="match status" value="1"/>
</dbReference>
<evidence type="ECO:0000313" key="1">
    <source>
        <dbReference type="EMBL" id="SLM91124.1"/>
    </source>
</evidence>
<proteinExistence type="predicted"/>
<sequence>MTSPMDFRLPEQDGAGLEALSLARVEACLERHGYAFVEDEEHPQILRARFDSYPFLFLLAGEEGTILQTRARWNHSVDVARKVEMVKLCNEWNMNHVWPKVYVRREAETVLGMYGEVATDFATGCLDEQIDRAIQCSLTTIIAFFHDLEERLGSSIDELDA</sequence>
<protein>
    <recommendedName>
        <fullName evidence="3">Sensory transduction regulator</fullName>
    </recommendedName>
</protein>
<accession>A0A1X6WZ68</accession>
<evidence type="ECO:0000313" key="2">
    <source>
        <dbReference type="Proteomes" id="UP000195981"/>
    </source>
</evidence>
<dbReference type="EMBL" id="FWFG01000054">
    <property type="protein sequence ID" value="SLM91124.1"/>
    <property type="molecule type" value="Genomic_DNA"/>
</dbReference>
<dbReference type="Proteomes" id="UP000195981">
    <property type="component" value="Unassembled WGS sequence"/>
</dbReference>
<gene>
    <name evidence="1" type="ORF">FM110_06150</name>
</gene>
<organism evidence="1 2">
    <name type="scientific">Brachybacterium nesterenkovii</name>
    <dbReference type="NCBI Taxonomy" id="47847"/>
    <lineage>
        <taxon>Bacteria</taxon>
        <taxon>Bacillati</taxon>
        <taxon>Actinomycetota</taxon>
        <taxon>Actinomycetes</taxon>
        <taxon>Micrococcales</taxon>
        <taxon>Dermabacteraceae</taxon>
        <taxon>Brachybacterium</taxon>
    </lineage>
</organism>
<reference evidence="1 2" key="1">
    <citation type="submission" date="2017-02" db="EMBL/GenBank/DDBJ databases">
        <authorList>
            <person name="Peterson S.W."/>
        </authorList>
    </citation>
    <scope>NUCLEOTIDE SEQUENCE [LARGE SCALE GENOMIC DNA]</scope>
    <source>
        <strain evidence="1 2">CIP104813</strain>
    </source>
</reference>
<dbReference type="AlphaFoldDB" id="A0A1X6WZ68"/>